<protein>
    <submittedName>
        <fullName evidence="2">Saccharopine dehydrogenase NADP-binding domain-containing protein</fullName>
    </submittedName>
</protein>
<comment type="caution">
    <text evidence="2">The sequence shown here is derived from an EMBL/GenBank/DDBJ whole genome shotgun (WGS) entry which is preliminary data.</text>
</comment>
<dbReference type="Gene3D" id="3.40.50.720">
    <property type="entry name" value="NAD(P)-binding Rossmann-like Domain"/>
    <property type="match status" value="1"/>
</dbReference>
<sequence length="206" mass="21523">MNQHSYLVGLIAPGAEFSVSSELHRREAERHHLRYLCRRLGGQRDFGTLLDDCRVCGFSGLSVAASAGHPAAALDGLSRAAARTGTVTAVVYDADGRATGHDTGMEAFTAAFARSLPDAALSRVVQVGATGAGVSVAHALAERGVEHLTLIDTDPARASALAEAVNRHAVNRPATAHPAETLDHHLKQADGLLNALPPAEESDRLA</sequence>
<reference evidence="2 3" key="1">
    <citation type="submission" date="2024-06" db="EMBL/GenBank/DDBJ databases">
        <title>The Natural Products Discovery Center: Release of the First 8490 Sequenced Strains for Exploring Actinobacteria Biosynthetic Diversity.</title>
        <authorList>
            <person name="Kalkreuter E."/>
            <person name="Kautsar S.A."/>
            <person name="Yang D."/>
            <person name="Bader C.D."/>
            <person name="Teijaro C.N."/>
            <person name="Fluegel L."/>
            <person name="Davis C.M."/>
            <person name="Simpson J.R."/>
            <person name="Lauterbach L."/>
            <person name="Steele A.D."/>
            <person name="Gui C."/>
            <person name="Meng S."/>
            <person name="Li G."/>
            <person name="Viehrig K."/>
            <person name="Ye F."/>
            <person name="Su P."/>
            <person name="Kiefer A.F."/>
            <person name="Nichols A."/>
            <person name="Cepeda A.J."/>
            <person name="Yan W."/>
            <person name="Fan B."/>
            <person name="Jiang Y."/>
            <person name="Adhikari A."/>
            <person name="Zheng C.-J."/>
            <person name="Schuster L."/>
            <person name="Cowan T.M."/>
            <person name="Smanski M.J."/>
            <person name="Chevrette M.G."/>
            <person name="De Carvalho L.P.S."/>
            <person name="Shen B."/>
        </authorList>
    </citation>
    <scope>NUCLEOTIDE SEQUENCE [LARGE SCALE GENOMIC DNA]</scope>
    <source>
        <strain evidence="2 3">NPDC000634</strain>
    </source>
</reference>
<dbReference type="Proteomes" id="UP001458415">
    <property type="component" value="Unassembled WGS sequence"/>
</dbReference>
<evidence type="ECO:0000313" key="3">
    <source>
        <dbReference type="Proteomes" id="UP001458415"/>
    </source>
</evidence>
<evidence type="ECO:0000313" key="2">
    <source>
        <dbReference type="EMBL" id="MER6984312.1"/>
    </source>
</evidence>
<dbReference type="InterPro" id="IPR022893">
    <property type="entry name" value="Shikimate_DH_fam"/>
</dbReference>
<dbReference type="SUPFAM" id="SSF51735">
    <property type="entry name" value="NAD(P)-binding Rossmann-fold domains"/>
    <property type="match status" value="1"/>
</dbReference>
<dbReference type="InterPro" id="IPR046346">
    <property type="entry name" value="Aminoacid_DH-like_N_sf"/>
</dbReference>
<dbReference type="InterPro" id="IPR036291">
    <property type="entry name" value="NAD(P)-bd_dom_sf"/>
</dbReference>
<dbReference type="PANTHER" id="PTHR21089:SF1">
    <property type="entry name" value="BIFUNCTIONAL 3-DEHYDROQUINATE DEHYDRATASE_SHIKIMATE DEHYDROGENASE, CHLOROPLASTIC"/>
    <property type="match status" value="1"/>
</dbReference>
<dbReference type="Gene3D" id="3.40.50.10860">
    <property type="entry name" value="Leucine Dehydrogenase, chain A, domain 1"/>
    <property type="match status" value="1"/>
</dbReference>
<evidence type="ECO:0000259" key="1">
    <source>
        <dbReference type="Pfam" id="PF03435"/>
    </source>
</evidence>
<gene>
    <name evidence="2" type="ORF">ABT317_47040</name>
</gene>
<keyword evidence="3" id="KW-1185">Reference proteome</keyword>
<feature type="non-terminal residue" evidence="2">
    <location>
        <position position="206"/>
    </location>
</feature>
<dbReference type="Pfam" id="PF03435">
    <property type="entry name" value="Sacchrp_dh_NADP"/>
    <property type="match status" value="1"/>
</dbReference>
<dbReference type="SUPFAM" id="SSF53223">
    <property type="entry name" value="Aminoacid dehydrogenase-like, N-terminal domain"/>
    <property type="match status" value="1"/>
</dbReference>
<name>A0ABV1WJD8_9ACTN</name>
<organism evidence="2 3">
    <name type="scientific">Streptomyces carpinensis</name>
    <dbReference type="NCBI Taxonomy" id="66369"/>
    <lineage>
        <taxon>Bacteria</taxon>
        <taxon>Bacillati</taxon>
        <taxon>Actinomycetota</taxon>
        <taxon>Actinomycetes</taxon>
        <taxon>Kitasatosporales</taxon>
        <taxon>Streptomycetaceae</taxon>
        <taxon>Streptomyces</taxon>
    </lineage>
</organism>
<proteinExistence type="predicted"/>
<dbReference type="EMBL" id="JBEPCU010001757">
    <property type="protein sequence ID" value="MER6984312.1"/>
    <property type="molecule type" value="Genomic_DNA"/>
</dbReference>
<feature type="domain" description="Saccharopine dehydrogenase NADP binding" evidence="1">
    <location>
        <begin position="124"/>
        <end position="200"/>
    </location>
</feature>
<dbReference type="InterPro" id="IPR005097">
    <property type="entry name" value="Sacchrp_dh_NADP-bd"/>
</dbReference>
<dbReference type="PANTHER" id="PTHR21089">
    <property type="entry name" value="SHIKIMATE DEHYDROGENASE"/>
    <property type="match status" value="1"/>
</dbReference>
<accession>A0ABV1WJD8</accession>